<feature type="transmembrane region" description="Helical" evidence="2">
    <location>
        <begin position="169"/>
        <end position="186"/>
    </location>
</feature>
<dbReference type="InterPro" id="IPR002656">
    <property type="entry name" value="Acyl_transf_3_dom"/>
</dbReference>
<accession>A0ABY0P3H1</accession>
<feature type="transmembrane region" description="Helical" evidence="2">
    <location>
        <begin position="215"/>
        <end position="233"/>
    </location>
</feature>
<organism evidence="4 5">
    <name type="scientific">Bosea robiniae</name>
    <dbReference type="NCBI Taxonomy" id="1036780"/>
    <lineage>
        <taxon>Bacteria</taxon>
        <taxon>Pseudomonadati</taxon>
        <taxon>Pseudomonadota</taxon>
        <taxon>Alphaproteobacteria</taxon>
        <taxon>Hyphomicrobiales</taxon>
        <taxon>Boseaceae</taxon>
        <taxon>Bosea</taxon>
    </lineage>
</organism>
<evidence type="ECO:0000256" key="1">
    <source>
        <dbReference type="SAM" id="MobiDB-lite"/>
    </source>
</evidence>
<name>A0ABY0P3H1_9HYPH</name>
<comment type="caution">
    <text evidence="4">The sequence shown here is derived from an EMBL/GenBank/DDBJ whole genome shotgun (WGS) entry which is preliminary data.</text>
</comment>
<feature type="transmembrane region" description="Helical" evidence="2">
    <location>
        <begin position="78"/>
        <end position="103"/>
    </location>
</feature>
<gene>
    <name evidence="4" type="ORF">SAMN05421844_106388</name>
</gene>
<dbReference type="Proteomes" id="UP000199468">
    <property type="component" value="Unassembled WGS sequence"/>
</dbReference>
<feature type="domain" description="Acyltransferase 3" evidence="3">
    <location>
        <begin position="9"/>
        <end position="326"/>
    </location>
</feature>
<feature type="transmembrane region" description="Helical" evidence="2">
    <location>
        <begin position="37"/>
        <end position="58"/>
    </location>
</feature>
<evidence type="ECO:0000259" key="3">
    <source>
        <dbReference type="Pfam" id="PF01757"/>
    </source>
</evidence>
<dbReference type="GO" id="GO:0016746">
    <property type="term" value="F:acyltransferase activity"/>
    <property type="evidence" value="ECO:0007669"/>
    <property type="project" value="UniProtKB-KW"/>
</dbReference>
<keyword evidence="5" id="KW-1185">Reference proteome</keyword>
<keyword evidence="2" id="KW-0812">Transmembrane</keyword>
<feature type="transmembrane region" description="Helical" evidence="2">
    <location>
        <begin position="253"/>
        <end position="275"/>
    </location>
</feature>
<keyword evidence="2" id="KW-1133">Transmembrane helix</keyword>
<evidence type="ECO:0000313" key="5">
    <source>
        <dbReference type="Proteomes" id="UP000199468"/>
    </source>
</evidence>
<reference evidence="4 5" key="1">
    <citation type="submission" date="2016-10" db="EMBL/GenBank/DDBJ databases">
        <authorList>
            <person name="Varghese N."/>
            <person name="Submissions S."/>
        </authorList>
    </citation>
    <scope>NUCLEOTIDE SEQUENCE [LARGE SCALE GENOMIC DNA]</scope>
    <source>
        <strain evidence="4 5">DSM 26672</strain>
    </source>
</reference>
<keyword evidence="2" id="KW-0472">Membrane</keyword>
<feature type="transmembrane region" description="Helical" evidence="2">
    <location>
        <begin position="139"/>
        <end position="162"/>
    </location>
</feature>
<keyword evidence="4" id="KW-0012">Acyltransferase</keyword>
<feature type="transmembrane region" description="Helical" evidence="2">
    <location>
        <begin position="287"/>
        <end position="305"/>
    </location>
</feature>
<evidence type="ECO:0000256" key="2">
    <source>
        <dbReference type="SAM" id="Phobius"/>
    </source>
</evidence>
<sequence>MPYRPFGTLRTLLALLVLLQHVGHVGPAEMQANWSWATGSVAVLVFFVLSGFVITEAAENIYWKRPLQFAANRALRIVPQYVMSLALSIGVIAMAAALITNFLPNKLVPYSEDQILSIDNIFANFFMMLPGYGQDRPPFIPYVWALRVEVFFYSLLGVTLWIGAYQRRLSYVTLLIVAALMFTAALNQKGPGLFGFVPYFALGIAAYLTTRAPSWLSYGIVAALFALCLWTCTEMSMPSFLPARQLTEVHNTVHSILFFILTLIFLILIPVKLPVPWSRIDRRIGDLSFPLYLQQYVVLVFAYALLPASYWTVAAVIALSLAVAWLSDLFVEAPIRMLRDRIRGRPIKTDTAISRDVEYARSKPFGVVGQRGADASSDEEPIPEQIANGERSGV</sequence>
<dbReference type="InterPro" id="IPR050879">
    <property type="entry name" value="Acyltransferase_3"/>
</dbReference>
<protein>
    <submittedName>
        <fullName evidence="4">Peptidoglycan/LPS O-acetylase OafA/YrhL, contains acyltransferase and SGNH-hydrolase domains</fullName>
    </submittedName>
</protein>
<dbReference type="EMBL" id="FNBZ01000006">
    <property type="protein sequence ID" value="SDH07072.1"/>
    <property type="molecule type" value="Genomic_DNA"/>
</dbReference>
<proteinExistence type="predicted"/>
<feature type="transmembrane region" description="Helical" evidence="2">
    <location>
        <begin position="192"/>
        <end position="208"/>
    </location>
</feature>
<feature type="region of interest" description="Disordered" evidence="1">
    <location>
        <begin position="368"/>
        <end position="394"/>
    </location>
</feature>
<dbReference type="Pfam" id="PF01757">
    <property type="entry name" value="Acyl_transf_3"/>
    <property type="match status" value="1"/>
</dbReference>
<dbReference type="PANTHER" id="PTHR23028">
    <property type="entry name" value="ACETYLTRANSFERASE"/>
    <property type="match status" value="1"/>
</dbReference>
<evidence type="ECO:0000313" key="4">
    <source>
        <dbReference type="EMBL" id="SDH07072.1"/>
    </source>
</evidence>
<feature type="transmembrane region" description="Helical" evidence="2">
    <location>
        <begin position="311"/>
        <end position="331"/>
    </location>
</feature>
<keyword evidence="4" id="KW-0808">Transferase</keyword>
<dbReference type="PANTHER" id="PTHR23028:SF53">
    <property type="entry name" value="ACYL_TRANSF_3 DOMAIN-CONTAINING PROTEIN"/>
    <property type="match status" value="1"/>
</dbReference>